<dbReference type="InterPro" id="IPR036397">
    <property type="entry name" value="RNaseH_sf"/>
</dbReference>
<evidence type="ECO:0008006" key="3">
    <source>
        <dbReference type="Google" id="ProtNLM"/>
    </source>
</evidence>
<dbReference type="EMBL" id="JAUCBP010000012">
    <property type="protein sequence ID" value="MDM7861853.1"/>
    <property type="molecule type" value="Genomic_DNA"/>
</dbReference>
<sequence length="183" mass="20610">MNDNVVKPLPSIIDIEASGFGAHSYPIEIGVVRDDGARFCRLIKPIADWLHWDEEAEKLHGISRQKLDQYGSSAVEVCLALNEFVGLRTLHSDGWVVDSPWMTKLYATAGCQMQFRLSPLESLLSEQHLLRWDSIKQDVSLEYGGARHRASVDAMIVQQTFAKVKHSVAQQRVMQPKPQQLAN</sequence>
<gene>
    <name evidence="1" type="ORF">QTP81_14720</name>
</gene>
<reference evidence="1 2" key="1">
    <citation type="submission" date="2023-06" db="EMBL/GenBank/DDBJ databases">
        <title>Alteromonas sp. ASW11-36 isolated from intertidal sand.</title>
        <authorList>
            <person name="Li Y."/>
        </authorList>
    </citation>
    <scope>NUCLEOTIDE SEQUENCE [LARGE SCALE GENOMIC DNA]</scope>
    <source>
        <strain evidence="1 2">ASW11-36</strain>
    </source>
</reference>
<dbReference type="RefSeq" id="WP_289366530.1">
    <property type="nucleotide sequence ID" value="NZ_JAUCBP010000012.1"/>
</dbReference>
<protein>
    <recommendedName>
        <fullName evidence="3">Exonuclease domain-containing protein</fullName>
    </recommendedName>
</protein>
<dbReference type="InterPro" id="IPR012337">
    <property type="entry name" value="RNaseH-like_sf"/>
</dbReference>
<dbReference type="SUPFAM" id="SSF53098">
    <property type="entry name" value="Ribonuclease H-like"/>
    <property type="match status" value="1"/>
</dbReference>
<dbReference type="Proteomes" id="UP001234343">
    <property type="component" value="Unassembled WGS sequence"/>
</dbReference>
<evidence type="ECO:0000313" key="1">
    <source>
        <dbReference type="EMBL" id="MDM7861853.1"/>
    </source>
</evidence>
<keyword evidence="2" id="KW-1185">Reference proteome</keyword>
<dbReference type="Gene3D" id="3.30.420.10">
    <property type="entry name" value="Ribonuclease H-like superfamily/Ribonuclease H"/>
    <property type="match status" value="1"/>
</dbReference>
<name>A0ABT7T085_9ALTE</name>
<accession>A0ABT7T085</accession>
<proteinExistence type="predicted"/>
<comment type="caution">
    <text evidence="1">The sequence shown here is derived from an EMBL/GenBank/DDBJ whole genome shotgun (WGS) entry which is preliminary data.</text>
</comment>
<organism evidence="1 2">
    <name type="scientific">Alteromonas arenosi</name>
    <dbReference type="NCBI Taxonomy" id="3055817"/>
    <lineage>
        <taxon>Bacteria</taxon>
        <taxon>Pseudomonadati</taxon>
        <taxon>Pseudomonadota</taxon>
        <taxon>Gammaproteobacteria</taxon>
        <taxon>Alteromonadales</taxon>
        <taxon>Alteromonadaceae</taxon>
        <taxon>Alteromonas/Salinimonas group</taxon>
        <taxon>Alteromonas</taxon>
    </lineage>
</organism>
<evidence type="ECO:0000313" key="2">
    <source>
        <dbReference type="Proteomes" id="UP001234343"/>
    </source>
</evidence>